<sequence length="243" mass="27242">MPLMVGKVHYSGMDVWKGKEIHGYRLMKGYTYKDGLIAGVQHAQPCSETNGISRPLTTMFSMIKTSSLLIASSCATQLKLRIQAMEQQAQLRDGTFRGFEPDQESPDFISDSNITDLIEALKQEVKRLRIETGEIANNSDGYNFGTTIFNIINKTSSDSRSKLSRHNTTTTTNPTFQTTTIHLQPPPNRILLAVFRGLISVTEVVTDDLARARHEYFNLILGIDFTKSKNDGNEGKRMYNEIG</sequence>
<dbReference type="AlphaFoldDB" id="A0A2U1Q2P9"/>
<organism evidence="2 3">
    <name type="scientific">Artemisia annua</name>
    <name type="common">Sweet wormwood</name>
    <dbReference type="NCBI Taxonomy" id="35608"/>
    <lineage>
        <taxon>Eukaryota</taxon>
        <taxon>Viridiplantae</taxon>
        <taxon>Streptophyta</taxon>
        <taxon>Embryophyta</taxon>
        <taxon>Tracheophyta</taxon>
        <taxon>Spermatophyta</taxon>
        <taxon>Magnoliopsida</taxon>
        <taxon>eudicotyledons</taxon>
        <taxon>Gunneridae</taxon>
        <taxon>Pentapetalae</taxon>
        <taxon>asterids</taxon>
        <taxon>campanulids</taxon>
        <taxon>Asterales</taxon>
        <taxon>Asteraceae</taxon>
        <taxon>Asteroideae</taxon>
        <taxon>Anthemideae</taxon>
        <taxon>Artemisiinae</taxon>
        <taxon>Artemisia</taxon>
    </lineage>
</organism>
<dbReference type="OrthoDB" id="1435597at2759"/>
<dbReference type="PANTHER" id="PTHR13690">
    <property type="entry name" value="TRANSCRIPTION FACTOR POSF21-RELATED"/>
    <property type="match status" value="1"/>
</dbReference>
<evidence type="ECO:0000256" key="1">
    <source>
        <dbReference type="SAM" id="Coils"/>
    </source>
</evidence>
<dbReference type="GO" id="GO:0005634">
    <property type="term" value="C:nucleus"/>
    <property type="evidence" value="ECO:0007669"/>
    <property type="project" value="TreeGrafter"/>
</dbReference>
<feature type="coiled-coil region" evidence="1">
    <location>
        <begin position="111"/>
        <end position="138"/>
    </location>
</feature>
<dbReference type="GO" id="GO:0003700">
    <property type="term" value="F:DNA-binding transcription factor activity"/>
    <property type="evidence" value="ECO:0007669"/>
    <property type="project" value="TreeGrafter"/>
</dbReference>
<dbReference type="EMBL" id="PKPP01000478">
    <property type="protein sequence ID" value="PWA92245.1"/>
    <property type="molecule type" value="Genomic_DNA"/>
</dbReference>
<evidence type="ECO:0000313" key="2">
    <source>
        <dbReference type="EMBL" id="PWA92245.1"/>
    </source>
</evidence>
<keyword evidence="3" id="KW-1185">Reference proteome</keyword>
<keyword evidence="1" id="KW-0175">Coiled coil</keyword>
<comment type="caution">
    <text evidence="2">The sequence shown here is derived from an EMBL/GenBank/DDBJ whole genome shotgun (WGS) entry which is preliminary data.</text>
</comment>
<dbReference type="PANTHER" id="PTHR13690:SF103">
    <property type="entry name" value="BZIP TRANSCRIPTION FACTOR 18"/>
    <property type="match status" value="1"/>
</dbReference>
<dbReference type="STRING" id="35608.A0A2U1Q2P9"/>
<dbReference type="Proteomes" id="UP000245207">
    <property type="component" value="Unassembled WGS sequence"/>
</dbReference>
<name>A0A2U1Q2P9_ARTAN</name>
<accession>A0A2U1Q2P9</accession>
<reference evidence="2 3" key="1">
    <citation type="journal article" date="2018" name="Mol. Plant">
        <title>The genome of Artemisia annua provides insight into the evolution of Asteraceae family and artemisinin biosynthesis.</title>
        <authorList>
            <person name="Shen Q."/>
            <person name="Zhang L."/>
            <person name="Liao Z."/>
            <person name="Wang S."/>
            <person name="Yan T."/>
            <person name="Shi P."/>
            <person name="Liu M."/>
            <person name="Fu X."/>
            <person name="Pan Q."/>
            <person name="Wang Y."/>
            <person name="Lv Z."/>
            <person name="Lu X."/>
            <person name="Zhang F."/>
            <person name="Jiang W."/>
            <person name="Ma Y."/>
            <person name="Chen M."/>
            <person name="Hao X."/>
            <person name="Li L."/>
            <person name="Tang Y."/>
            <person name="Lv G."/>
            <person name="Zhou Y."/>
            <person name="Sun X."/>
            <person name="Brodelius P.E."/>
            <person name="Rose J.K.C."/>
            <person name="Tang K."/>
        </authorList>
    </citation>
    <scope>NUCLEOTIDE SEQUENCE [LARGE SCALE GENOMIC DNA]</scope>
    <source>
        <strain evidence="3">cv. Huhao1</strain>
        <tissue evidence="2">Leaf</tissue>
    </source>
</reference>
<proteinExistence type="predicted"/>
<gene>
    <name evidence="2" type="ORF">CTI12_AA081470</name>
</gene>
<evidence type="ECO:0000313" key="3">
    <source>
        <dbReference type="Proteomes" id="UP000245207"/>
    </source>
</evidence>
<protein>
    <submittedName>
        <fullName evidence="2">Transcription factor RF2b</fullName>
    </submittedName>
</protein>